<evidence type="ECO:0000313" key="3">
    <source>
        <dbReference type="Proteomes" id="UP000284250"/>
    </source>
</evidence>
<evidence type="ECO:0000313" key="2">
    <source>
        <dbReference type="EMBL" id="RIY10462.1"/>
    </source>
</evidence>
<dbReference type="Pfam" id="PF13560">
    <property type="entry name" value="HTH_31"/>
    <property type="match status" value="1"/>
</dbReference>
<dbReference type="EMBL" id="QYCN01000012">
    <property type="protein sequence ID" value="RIY10462.1"/>
    <property type="molecule type" value="Genomic_DNA"/>
</dbReference>
<protein>
    <submittedName>
        <fullName evidence="2">XRE family transcriptional regulator</fullName>
    </submittedName>
</protein>
<dbReference type="GO" id="GO:0003677">
    <property type="term" value="F:DNA binding"/>
    <property type="evidence" value="ECO:0007669"/>
    <property type="project" value="InterPro"/>
</dbReference>
<gene>
    <name evidence="2" type="ORF">D0T11_09675</name>
</gene>
<dbReference type="PROSITE" id="PS50943">
    <property type="entry name" value="HTH_CROC1"/>
    <property type="match status" value="1"/>
</dbReference>
<proteinExistence type="predicted"/>
<keyword evidence="3" id="KW-1185">Reference proteome</keyword>
<dbReference type="AlphaFoldDB" id="A0A418QZ79"/>
<accession>A0A418QZ79</accession>
<dbReference type="InterPro" id="IPR001387">
    <property type="entry name" value="Cro/C1-type_HTH"/>
</dbReference>
<dbReference type="SUPFAM" id="SSF47413">
    <property type="entry name" value="lambda repressor-like DNA-binding domains"/>
    <property type="match status" value="1"/>
</dbReference>
<dbReference type="Gene3D" id="1.10.260.40">
    <property type="entry name" value="lambda repressor-like DNA-binding domains"/>
    <property type="match status" value="1"/>
</dbReference>
<dbReference type="Proteomes" id="UP000284250">
    <property type="component" value="Unassembled WGS sequence"/>
</dbReference>
<dbReference type="OrthoDB" id="796548at2"/>
<sequence>MTPLTTTITWWLSRSLRLAAVPHYLALIRDGLGLTQEQLAGALGISRHLVTKIEAGQRVLPASAGQAVLWLTQALPTGRLPAPLLLPLPPTGPLPARAGAVAYEIQRLSRQLARELVGVRRATNWLRAAPALGATLPPAAERQQLWLAATTAEAEAALATSGSPARQQLLEARLAGLRAEAAALAAYLNP</sequence>
<dbReference type="InterPro" id="IPR010982">
    <property type="entry name" value="Lambda_DNA-bd_dom_sf"/>
</dbReference>
<reference evidence="2 3" key="1">
    <citation type="submission" date="2019-01" db="EMBL/GenBank/DDBJ databases">
        <title>Hymenobacter humicola sp. nov., isolated from soils in Antarctica.</title>
        <authorList>
            <person name="Sedlacek I."/>
            <person name="Holochova P."/>
            <person name="Kralova S."/>
            <person name="Pantucek R."/>
            <person name="Stankova E."/>
            <person name="Vrbovska V."/>
            <person name="Kristofova L."/>
            <person name="Svec P."/>
            <person name="Busse H.-J."/>
        </authorList>
    </citation>
    <scope>NUCLEOTIDE SEQUENCE [LARGE SCALE GENOMIC DNA]</scope>
    <source>
        <strain evidence="2 3">CCM 8852</strain>
    </source>
</reference>
<organism evidence="2 3">
    <name type="scientific">Hymenobacter rubripertinctus</name>
    <dbReference type="NCBI Taxonomy" id="2029981"/>
    <lineage>
        <taxon>Bacteria</taxon>
        <taxon>Pseudomonadati</taxon>
        <taxon>Bacteroidota</taxon>
        <taxon>Cytophagia</taxon>
        <taxon>Cytophagales</taxon>
        <taxon>Hymenobacteraceae</taxon>
        <taxon>Hymenobacter</taxon>
    </lineage>
</organism>
<evidence type="ECO:0000259" key="1">
    <source>
        <dbReference type="PROSITE" id="PS50943"/>
    </source>
</evidence>
<feature type="domain" description="HTH cro/C1-type" evidence="1">
    <location>
        <begin position="25"/>
        <end position="58"/>
    </location>
</feature>
<dbReference type="CDD" id="cd00093">
    <property type="entry name" value="HTH_XRE"/>
    <property type="match status" value="1"/>
</dbReference>
<comment type="caution">
    <text evidence="2">The sequence shown here is derived from an EMBL/GenBank/DDBJ whole genome shotgun (WGS) entry which is preliminary data.</text>
</comment>
<name>A0A418QZ79_9BACT</name>